<gene>
    <name evidence="2" type="ORF">PIB30_110966</name>
</gene>
<evidence type="ECO:0000313" key="3">
    <source>
        <dbReference type="Proteomes" id="UP001341840"/>
    </source>
</evidence>
<reference evidence="2 3" key="1">
    <citation type="journal article" date="2023" name="Plants (Basel)">
        <title>Bridging the Gap: Combining Genomics and Transcriptomics Approaches to Understand Stylosanthes scabra, an Orphan Legume from the Brazilian Caatinga.</title>
        <authorList>
            <person name="Ferreira-Neto J.R.C."/>
            <person name="da Silva M.D."/>
            <person name="Binneck E."/>
            <person name="de Melo N.F."/>
            <person name="da Silva R.H."/>
            <person name="de Melo A.L.T.M."/>
            <person name="Pandolfi V."/>
            <person name="Bustamante F.O."/>
            <person name="Brasileiro-Vidal A.C."/>
            <person name="Benko-Iseppon A.M."/>
        </authorList>
    </citation>
    <scope>NUCLEOTIDE SEQUENCE [LARGE SCALE GENOMIC DNA]</scope>
    <source>
        <tissue evidence="2">Leaves</tissue>
    </source>
</reference>
<keyword evidence="3" id="KW-1185">Reference proteome</keyword>
<dbReference type="EMBL" id="JASCZI010127489">
    <property type="protein sequence ID" value="MED6166604.1"/>
    <property type="molecule type" value="Genomic_DNA"/>
</dbReference>
<comment type="caution">
    <text evidence="2">The sequence shown here is derived from an EMBL/GenBank/DDBJ whole genome shotgun (WGS) entry which is preliminary data.</text>
</comment>
<feature type="compositionally biased region" description="Polar residues" evidence="1">
    <location>
        <begin position="100"/>
        <end position="120"/>
    </location>
</feature>
<evidence type="ECO:0000313" key="2">
    <source>
        <dbReference type="EMBL" id="MED6166604.1"/>
    </source>
</evidence>
<sequence>SPEEALELIEIVANNQYMFTSDRSMKRGVMEVDTMDAIFAQNKAIAQQLTNLNKKIENLEVASMGTQGETSTTCSLCGGPHENHNCCLIREDQPLKQANYMGNQQRQPYQDPNANTYNPG</sequence>
<feature type="non-terminal residue" evidence="2">
    <location>
        <position position="1"/>
    </location>
</feature>
<organism evidence="2 3">
    <name type="scientific">Stylosanthes scabra</name>
    <dbReference type="NCBI Taxonomy" id="79078"/>
    <lineage>
        <taxon>Eukaryota</taxon>
        <taxon>Viridiplantae</taxon>
        <taxon>Streptophyta</taxon>
        <taxon>Embryophyta</taxon>
        <taxon>Tracheophyta</taxon>
        <taxon>Spermatophyta</taxon>
        <taxon>Magnoliopsida</taxon>
        <taxon>eudicotyledons</taxon>
        <taxon>Gunneridae</taxon>
        <taxon>Pentapetalae</taxon>
        <taxon>rosids</taxon>
        <taxon>fabids</taxon>
        <taxon>Fabales</taxon>
        <taxon>Fabaceae</taxon>
        <taxon>Papilionoideae</taxon>
        <taxon>50 kb inversion clade</taxon>
        <taxon>dalbergioids sensu lato</taxon>
        <taxon>Dalbergieae</taxon>
        <taxon>Pterocarpus clade</taxon>
        <taxon>Stylosanthes</taxon>
    </lineage>
</organism>
<dbReference type="Proteomes" id="UP001341840">
    <property type="component" value="Unassembled WGS sequence"/>
</dbReference>
<proteinExistence type="predicted"/>
<protein>
    <submittedName>
        <fullName evidence="2">Uncharacterized protein</fullName>
    </submittedName>
</protein>
<feature type="region of interest" description="Disordered" evidence="1">
    <location>
        <begin position="97"/>
        <end position="120"/>
    </location>
</feature>
<evidence type="ECO:0000256" key="1">
    <source>
        <dbReference type="SAM" id="MobiDB-lite"/>
    </source>
</evidence>
<accession>A0ABU6V0D9</accession>
<name>A0ABU6V0D9_9FABA</name>